<accession>A0A392SA03</accession>
<organism evidence="1 2">
    <name type="scientific">Trifolium medium</name>
    <dbReference type="NCBI Taxonomy" id="97028"/>
    <lineage>
        <taxon>Eukaryota</taxon>
        <taxon>Viridiplantae</taxon>
        <taxon>Streptophyta</taxon>
        <taxon>Embryophyta</taxon>
        <taxon>Tracheophyta</taxon>
        <taxon>Spermatophyta</taxon>
        <taxon>Magnoliopsida</taxon>
        <taxon>eudicotyledons</taxon>
        <taxon>Gunneridae</taxon>
        <taxon>Pentapetalae</taxon>
        <taxon>rosids</taxon>
        <taxon>fabids</taxon>
        <taxon>Fabales</taxon>
        <taxon>Fabaceae</taxon>
        <taxon>Papilionoideae</taxon>
        <taxon>50 kb inversion clade</taxon>
        <taxon>NPAAA clade</taxon>
        <taxon>Hologalegina</taxon>
        <taxon>IRL clade</taxon>
        <taxon>Trifolieae</taxon>
        <taxon>Trifolium</taxon>
    </lineage>
</organism>
<keyword evidence="2" id="KW-1185">Reference proteome</keyword>
<evidence type="ECO:0000313" key="1">
    <source>
        <dbReference type="EMBL" id="MCI45721.1"/>
    </source>
</evidence>
<sequence length="60" mass="6400">MLVQNLTDITELYLDGVAIFTSGEEWGCALSSLKGLRVLSMTSCNLSGPIDSSLAKLHSL</sequence>
<dbReference type="InterPro" id="IPR032675">
    <property type="entry name" value="LRR_dom_sf"/>
</dbReference>
<name>A0A392SA03_9FABA</name>
<dbReference type="Gene3D" id="3.80.10.10">
    <property type="entry name" value="Ribonuclease Inhibitor"/>
    <property type="match status" value="1"/>
</dbReference>
<dbReference type="Proteomes" id="UP000265520">
    <property type="component" value="Unassembled WGS sequence"/>
</dbReference>
<proteinExistence type="predicted"/>
<dbReference type="SUPFAM" id="SSF52047">
    <property type="entry name" value="RNI-like"/>
    <property type="match status" value="1"/>
</dbReference>
<reference evidence="1 2" key="1">
    <citation type="journal article" date="2018" name="Front. Plant Sci.">
        <title>Red Clover (Trifolium pratense) and Zigzag Clover (T. medium) - A Picture of Genomic Similarities and Differences.</title>
        <authorList>
            <person name="Dluhosova J."/>
            <person name="Istvanek J."/>
            <person name="Nedelnik J."/>
            <person name="Repkova J."/>
        </authorList>
    </citation>
    <scope>NUCLEOTIDE SEQUENCE [LARGE SCALE GENOMIC DNA]</scope>
    <source>
        <strain evidence="2">cv. 10/8</strain>
        <tissue evidence="1">Leaf</tissue>
    </source>
</reference>
<comment type="caution">
    <text evidence="1">The sequence shown here is derived from an EMBL/GenBank/DDBJ whole genome shotgun (WGS) entry which is preliminary data.</text>
</comment>
<dbReference type="EMBL" id="LXQA010347594">
    <property type="protein sequence ID" value="MCI45721.1"/>
    <property type="molecule type" value="Genomic_DNA"/>
</dbReference>
<feature type="non-terminal residue" evidence="1">
    <location>
        <position position="60"/>
    </location>
</feature>
<protein>
    <submittedName>
        <fullName evidence="1">Verticillium wilt disease resistance protein</fullName>
    </submittedName>
</protein>
<evidence type="ECO:0000313" key="2">
    <source>
        <dbReference type="Proteomes" id="UP000265520"/>
    </source>
</evidence>
<dbReference type="AlphaFoldDB" id="A0A392SA03"/>